<organism evidence="1 2">
    <name type="scientific">Meloidogyne enterolobii</name>
    <name type="common">Root-knot nematode worm</name>
    <name type="synonym">Meloidogyne mayaguensis</name>
    <dbReference type="NCBI Taxonomy" id="390850"/>
    <lineage>
        <taxon>Eukaryota</taxon>
        <taxon>Metazoa</taxon>
        <taxon>Ecdysozoa</taxon>
        <taxon>Nematoda</taxon>
        <taxon>Chromadorea</taxon>
        <taxon>Rhabditida</taxon>
        <taxon>Tylenchina</taxon>
        <taxon>Tylenchomorpha</taxon>
        <taxon>Tylenchoidea</taxon>
        <taxon>Meloidogynidae</taxon>
        <taxon>Meloidogyninae</taxon>
        <taxon>Meloidogyne</taxon>
    </lineage>
</organism>
<accession>A0ACB0XXD1</accession>
<sequence>MHGLFFNFCLSILLLRAREFQFPHFFLNLQCHIHVSIFAKLNIPCASSIFCPRAYSINPFPRVVIPFTVVQILPFHFLPESLRIAKDSLRHPVLPVEWKYAGSILKLNLGT</sequence>
<dbReference type="EMBL" id="CAVMJV010000003">
    <property type="protein sequence ID" value="CAK5021178.1"/>
    <property type="molecule type" value="Genomic_DNA"/>
</dbReference>
<keyword evidence="2" id="KW-1185">Reference proteome</keyword>
<reference evidence="1" key="1">
    <citation type="submission" date="2023-11" db="EMBL/GenBank/DDBJ databases">
        <authorList>
            <person name="Poullet M."/>
        </authorList>
    </citation>
    <scope>NUCLEOTIDE SEQUENCE</scope>
    <source>
        <strain evidence="1">E1834</strain>
    </source>
</reference>
<dbReference type="Proteomes" id="UP001497535">
    <property type="component" value="Unassembled WGS sequence"/>
</dbReference>
<protein>
    <submittedName>
        <fullName evidence="1">Uncharacterized protein</fullName>
    </submittedName>
</protein>
<name>A0ACB0XXD1_MELEN</name>
<evidence type="ECO:0000313" key="2">
    <source>
        <dbReference type="Proteomes" id="UP001497535"/>
    </source>
</evidence>
<proteinExistence type="predicted"/>
<comment type="caution">
    <text evidence="1">The sequence shown here is derived from an EMBL/GenBank/DDBJ whole genome shotgun (WGS) entry which is preliminary data.</text>
</comment>
<evidence type="ECO:0000313" key="1">
    <source>
        <dbReference type="EMBL" id="CAK5021178.1"/>
    </source>
</evidence>
<gene>
    <name evidence="1" type="ORF">MENTE1834_LOCUS4653</name>
</gene>